<reference evidence="2 3" key="1">
    <citation type="submission" date="2018-10" db="EMBL/GenBank/DDBJ databases">
        <title>Genomic Encyclopedia of Archaeal and Bacterial Type Strains, Phase II (KMG-II): from individual species to whole genera.</title>
        <authorList>
            <person name="Goeker M."/>
        </authorList>
    </citation>
    <scope>NUCLEOTIDE SEQUENCE [LARGE SCALE GENOMIC DNA]</scope>
    <source>
        <strain evidence="2 3">ATCC 29870</strain>
    </source>
</reference>
<keyword evidence="3" id="KW-1185">Reference proteome</keyword>
<evidence type="ECO:0000313" key="3">
    <source>
        <dbReference type="Proteomes" id="UP000267246"/>
    </source>
</evidence>
<sequence>MRKDVRARNKKRAEERQIKLAKERARDDRRKARALAKTK</sequence>
<dbReference type="EMBL" id="REFI01000010">
    <property type="protein sequence ID" value="RMA77487.1"/>
    <property type="molecule type" value="Genomic_DNA"/>
</dbReference>
<feature type="region of interest" description="Disordered" evidence="1">
    <location>
        <begin position="1"/>
        <end position="39"/>
    </location>
</feature>
<name>A0A3L9ZYN7_9BACT</name>
<protein>
    <submittedName>
        <fullName evidence="2">Uncharacterized protein</fullName>
    </submittedName>
</protein>
<proteinExistence type="predicted"/>
<accession>A0A3L9ZYN7</accession>
<feature type="compositionally biased region" description="Basic and acidic residues" evidence="1">
    <location>
        <begin position="1"/>
        <end position="30"/>
    </location>
</feature>
<gene>
    <name evidence="2" type="ORF">JN00_0533</name>
</gene>
<evidence type="ECO:0000256" key="1">
    <source>
        <dbReference type="SAM" id="MobiDB-lite"/>
    </source>
</evidence>
<comment type="caution">
    <text evidence="2">The sequence shown here is derived from an EMBL/GenBank/DDBJ whole genome shotgun (WGS) entry which is preliminary data.</text>
</comment>
<dbReference type="AlphaFoldDB" id="A0A3L9ZYN7"/>
<evidence type="ECO:0000313" key="2">
    <source>
        <dbReference type="EMBL" id="RMA77487.1"/>
    </source>
</evidence>
<dbReference type="Proteomes" id="UP000267246">
    <property type="component" value="Unassembled WGS sequence"/>
</dbReference>
<organism evidence="2 3">
    <name type="scientific">Metamycoplasma subdolum</name>
    <dbReference type="NCBI Taxonomy" id="92407"/>
    <lineage>
        <taxon>Bacteria</taxon>
        <taxon>Bacillati</taxon>
        <taxon>Mycoplasmatota</taxon>
        <taxon>Mycoplasmoidales</taxon>
        <taxon>Metamycoplasmataceae</taxon>
        <taxon>Metamycoplasma</taxon>
    </lineage>
</organism>